<evidence type="ECO:0000313" key="9">
    <source>
        <dbReference type="Proteomes" id="UP000000328"/>
    </source>
</evidence>
<dbReference type="GO" id="GO:0022857">
    <property type="term" value="F:transmembrane transporter activity"/>
    <property type="evidence" value="ECO:0007669"/>
    <property type="project" value="InterPro"/>
</dbReference>
<evidence type="ECO:0000313" key="8">
    <source>
        <dbReference type="EMBL" id="ADJ44947.1"/>
    </source>
</evidence>
<feature type="transmembrane region" description="Helical" evidence="6">
    <location>
        <begin position="42"/>
        <end position="63"/>
    </location>
</feature>
<evidence type="ECO:0000256" key="6">
    <source>
        <dbReference type="SAM" id="Phobius"/>
    </source>
</evidence>
<dbReference type="PANTHER" id="PTHR43124">
    <property type="entry name" value="PURINE EFFLUX PUMP PBUE"/>
    <property type="match status" value="1"/>
</dbReference>
<evidence type="ECO:0000256" key="3">
    <source>
        <dbReference type="ARBA" id="ARBA00022692"/>
    </source>
</evidence>
<gene>
    <name evidence="8" type="primary">araJ</name>
    <name evidence="8" type="ordered locus">AMED_3156</name>
</gene>
<feature type="transmembrane region" description="Helical" evidence="6">
    <location>
        <begin position="236"/>
        <end position="254"/>
    </location>
</feature>
<evidence type="ECO:0000256" key="4">
    <source>
        <dbReference type="ARBA" id="ARBA00022989"/>
    </source>
</evidence>
<dbReference type="InterPro" id="IPR036259">
    <property type="entry name" value="MFS_trans_sf"/>
</dbReference>
<dbReference type="PROSITE" id="PS50850">
    <property type="entry name" value="MFS"/>
    <property type="match status" value="1"/>
</dbReference>
<feature type="transmembrane region" description="Helical" evidence="6">
    <location>
        <begin position="160"/>
        <end position="180"/>
    </location>
</feature>
<dbReference type="HOGENOM" id="CLU_001265_61_2_11"/>
<dbReference type="AlphaFoldDB" id="A0A0H3D441"/>
<organism evidence="8 9">
    <name type="scientific">Amycolatopsis mediterranei (strain U-32)</name>
    <dbReference type="NCBI Taxonomy" id="749927"/>
    <lineage>
        <taxon>Bacteria</taxon>
        <taxon>Bacillati</taxon>
        <taxon>Actinomycetota</taxon>
        <taxon>Actinomycetes</taxon>
        <taxon>Pseudonocardiales</taxon>
        <taxon>Pseudonocardiaceae</taxon>
        <taxon>Amycolatopsis</taxon>
    </lineage>
</organism>
<evidence type="ECO:0000256" key="5">
    <source>
        <dbReference type="ARBA" id="ARBA00023136"/>
    </source>
</evidence>
<feature type="transmembrane region" description="Helical" evidence="6">
    <location>
        <begin position="129"/>
        <end position="148"/>
    </location>
</feature>
<evidence type="ECO:0000259" key="7">
    <source>
        <dbReference type="PROSITE" id="PS50850"/>
    </source>
</evidence>
<dbReference type="CDD" id="cd17324">
    <property type="entry name" value="MFS_NepI_like"/>
    <property type="match status" value="1"/>
</dbReference>
<sequence length="398" mass="40598">MPIGLLALALGGFGIGLTEFGIVGLLPEVAADFGVTEPVAGYLVSGYALSVAFGAIALTLAITRFDRKKVLLGLMVLFIAGNLISAVAPVYSVMLLGRIVAALCHGAFFSVGAVVAAEMVPENRKASAIALMFGGLTVANVLGVPLGTLLGQQLGWRSTFWAITAIGVVTLAGIGVLVPRPEPVGRTSLRGELGVFRRPQVWISAAITVLSYGGMFGAFTYIAYTLTEVSGFAATTVPWLLVLFGVGMFAGNFLGGKAADRALDKSLLVIFALLTAVLAVFALTAHSQVLTIISLFLMGTVGLAAAPGLQLRIMRYADDAPTMASGANIAAFNIGNALGAWLGGLALAAGLGFVSPLWVGAAVNVVGLAVLAAGSAAARRRRPEVAGTSQKTPQAAIG</sequence>
<proteinExistence type="predicted"/>
<feature type="transmembrane region" description="Helical" evidence="6">
    <location>
        <begin position="70"/>
        <end position="93"/>
    </location>
</feature>
<dbReference type="SUPFAM" id="SSF103473">
    <property type="entry name" value="MFS general substrate transporter"/>
    <property type="match status" value="1"/>
</dbReference>
<dbReference type="OrthoDB" id="9814237at2"/>
<dbReference type="EMBL" id="CP002000">
    <property type="protein sequence ID" value="ADJ44947.1"/>
    <property type="molecule type" value="Genomic_DNA"/>
</dbReference>
<dbReference type="Pfam" id="PF07690">
    <property type="entry name" value="MFS_1"/>
    <property type="match status" value="1"/>
</dbReference>
<dbReference type="InterPro" id="IPR050189">
    <property type="entry name" value="MFS_Efflux_Transporters"/>
</dbReference>
<keyword evidence="5 6" id="KW-0472">Membrane</keyword>
<dbReference type="InterPro" id="IPR020846">
    <property type="entry name" value="MFS_dom"/>
</dbReference>
<dbReference type="GeneID" id="92870920"/>
<feature type="transmembrane region" description="Helical" evidence="6">
    <location>
        <begin position="99"/>
        <end position="117"/>
    </location>
</feature>
<dbReference type="eggNOG" id="COG2814">
    <property type="taxonomic scope" value="Bacteria"/>
</dbReference>
<dbReference type="KEGG" id="amd:AMED_3156"/>
<accession>A0A0H3D441</accession>
<feature type="domain" description="Major facilitator superfamily (MFS) profile" evidence="7">
    <location>
        <begin position="4"/>
        <end position="379"/>
    </location>
</feature>
<feature type="transmembrane region" description="Helical" evidence="6">
    <location>
        <begin position="330"/>
        <end position="351"/>
    </location>
</feature>
<dbReference type="RefSeq" id="WP_013225019.1">
    <property type="nucleotide sequence ID" value="NC_014318.1"/>
</dbReference>
<dbReference type="PATRIC" id="fig|749927.5.peg.3260"/>
<evidence type="ECO:0000256" key="1">
    <source>
        <dbReference type="ARBA" id="ARBA00004651"/>
    </source>
</evidence>
<dbReference type="InterPro" id="IPR011701">
    <property type="entry name" value="MFS"/>
</dbReference>
<reference evidence="8 9" key="1">
    <citation type="journal article" date="2010" name="Cell Res.">
        <title>Complete genome sequence of the rifamycin SV-producing Amycolatopsis mediterranei U32 revealed its genetic characteristics in phylogeny and metabolism.</title>
        <authorList>
            <person name="Zhao W."/>
            <person name="Zhong Y."/>
            <person name="Yuan H."/>
            <person name="Wang J."/>
            <person name="Zheng H."/>
            <person name="Wang Y."/>
            <person name="Cen X."/>
            <person name="Xu F."/>
            <person name="Bai J."/>
            <person name="Han X."/>
            <person name="Lu G."/>
            <person name="Zhu Y."/>
            <person name="Shao Z."/>
            <person name="Yan H."/>
            <person name="Li C."/>
            <person name="Peng N."/>
            <person name="Zhang Z."/>
            <person name="Zhang Y."/>
            <person name="Lin W."/>
            <person name="Fan Y."/>
            <person name="Qin Z."/>
            <person name="Hu Y."/>
            <person name="Zhu B."/>
            <person name="Wang S."/>
            <person name="Ding X."/>
            <person name="Zhao G.P."/>
        </authorList>
    </citation>
    <scope>NUCLEOTIDE SEQUENCE [LARGE SCALE GENOMIC DNA]</scope>
    <source>
        <strain evidence="9">U-32</strain>
    </source>
</reference>
<protein>
    <submittedName>
        <fullName evidence="8">MFS transporter, arabinose efflux permease</fullName>
    </submittedName>
</protein>
<comment type="subcellular location">
    <subcellularLocation>
        <location evidence="1">Cell membrane</location>
        <topology evidence="1">Multi-pass membrane protein</topology>
    </subcellularLocation>
</comment>
<dbReference type="Proteomes" id="UP000000328">
    <property type="component" value="Chromosome"/>
</dbReference>
<keyword evidence="3 6" id="KW-0812">Transmembrane</keyword>
<name>A0A0H3D441_AMYMU</name>
<feature type="transmembrane region" description="Helical" evidence="6">
    <location>
        <begin position="201"/>
        <end position="224"/>
    </location>
</feature>
<dbReference type="Gene3D" id="1.20.1250.20">
    <property type="entry name" value="MFS general substrate transporter like domains"/>
    <property type="match status" value="2"/>
</dbReference>
<feature type="transmembrane region" description="Helical" evidence="6">
    <location>
        <begin position="266"/>
        <end position="283"/>
    </location>
</feature>
<evidence type="ECO:0000256" key="2">
    <source>
        <dbReference type="ARBA" id="ARBA00022475"/>
    </source>
</evidence>
<feature type="transmembrane region" description="Helical" evidence="6">
    <location>
        <begin position="357"/>
        <end position="378"/>
    </location>
</feature>
<feature type="transmembrane region" description="Helical" evidence="6">
    <location>
        <begin position="289"/>
        <end position="309"/>
    </location>
</feature>
<keyword evidence="4 6" id="KW-1133">Transmembrane helix</keyword>
<keyword evidence="2" id="KW-1003">Cell membrane</keyword>
<dbReference type="GO" id="GO:0005886">
    <property type="term" value="C:plasma membrane"/>
    <property type="evidence" value="ECO:0007669"/>
    <property type="project" value="UniProtKB-SubCell"/>
</dbReference>
<dbReference type="PANTHER" id="PTHR43124:SF3">
    <property type="entry name" value="CHLORAMPHENICOL EFFLUX PUMP RV0191"/>
    <property type="match status" value="1"/>
</dbReference>